<dbReference type="OrthoDB" id="7364583at2"/>
<dbReference type="Proteomes" id="UP000018542">
    <property type="component" value="Chromosome"/>
</dbReference>
<dbReference type="PATRIC" id="fig|1029756.8.peg.2010"/>
<accession>V5SEW8</accession>
<protein>
    <recommendedName>
        <fullName evidence="3">DUF1192 domain-containing protein</fullName>
    </recommendedName>
</protein>
<evidence type="ECO:0000313" key="2">
    <source>
        <dbReference type="Proteomes" id="UP000018542"/>
    </source>
</evidence>
<sequence length="65" mass="7240">MDWDEARPKTTKSASIGDNLETLSVAELEERIGAFSEEIERIRAELTRKRAHESAAAALFKAPKP</sequence>
<dbReference type="EMBL" id="CP006912">
    <property type="protein sequence ID" value="AHB48595.1"/>
    <property type="molecule type" value="Genomic_DNA"/>
</dbReference>
<dbReference type="HOGENOM" id="CLU_189918_3_1_5"/>
<evidence type="ECO:0000313" key="1">
    <source>
        <dbReference type="EMBL" id="AHB48595.1"/>
    </source>
</evidence>
<dbReference type="RefSeq" id="WP_023787294.1">
    <property type="nucleotide sequence ID" value="NC_022997.1"/>
</dbReference>
<dbReference type="InterPro" id="IPR009579">
    <property type="entry name" value="DUF1192"/>
</dbReference>
<evidence type="ECO:0008006" key="3">
    <source>
        <dbReference type="Google" id="ProtNLM"/>
    </source>
</evidence>
<dbReference type="AlphaFoldDB" id="V5SEW8"/>
<organism evidence="1 2">
    <name type="scientific">Hyphomicrobium nitrativorans NL23</name>
    <dbReference type="NCBI Taxonomy" id="1029756"/>
    <lineage>
        <taxon>Bacteria</taxon>
        <taxon>Pseudomonadati</taxon>
        <taxon>Pseudomonadota</taxon>
        <taxon>Alphaproteobacteria</taxon>
        <taxon>Hyphomicrobiales</taxon>
        <taxon>Hyphomicrobiaceae</taxon>
        <taxon>Hyphomicrobium</taxon>
    </lineage>
</organism>
<dbReference type="KEGG" id="hni:W911_09660"/>
<proteinExistence type="predicted"/>
<name>V5SEW8_9HYPH</name>
<keyword evidence="2" id="KW-1185">Reference proteome</keyword>
<gene>
    <name evidence="1" type="ORF">W911_09660</name>
</gene>
<reference evidence="1 2" key="1">
    <citation type="journal article" date="2014" name="Genome Announc.">
        <title>Complete Genome Sequence of Hyphomicrobium nitrativorans Strain NL23, a Denitrifying Bacterium Isolated from Biofilm of a Methanol-Fed Denitrification System Treating Seawater at the Montreal Biodome.</title>
        <authorList>
            <person name="Martineau C."/>
            <person name="Villeneuve C."/>
            <person name="Mauffrey F."/>
            <person name="Villemur R."/>
        </authorList>
    </citation>
    <scope>NUCLEOTIDE SEQUENCE [LARGE SCALE GENOMIC DNA]</scope>
    <source>
        <strain evidence="1">NL23</strain>
    </source>
</reference>
<dbReference type="Pfam" id="PF06698">
    <property type="entry name" value="DUF1192"/>
    <property type="match status" value="1"/>
</dbReference>